<dbReference type="InterPro" id="IPR011991">
    <property type="entry name" value="ArsR-like_HTH"/>
</dbReference>
<dbReference type="EMBL" id="JAMKFE010000022">
    <property type="protein sequence ID" value="MCM5682740.1"/>
    <property type="molecule type" value="Genomic_DNA"/>
</dbReference>
<proteinExistence type="predicted"/>
<evidence type="ECO:0000313" key="6">
    <source>
        <dbReference type="Proteomes" id="UP001165541"/>
    </source>
</evidence>
<evidence type="ECO:0000256" key="3">
    <source>
        <dbReference type="ARBA" id="ARBA00023163"/>
    </source>
</evidence>
<keyword evidence="6" id="KW-1185">Reference proteome</keyword>
<sequence length="109" mass="12243">MDASRHFHALGDPTRRRIFEMLARQPRAVTELAAQLPVSRPAVSQHLKVLQDAGLVRFDRAGTRNIYGVDPDGLRAMRAYLDALWTEALGDLKALAESTHKPRPDRSRT</sequence>
<dbReference type="InterPro" id="IPR036388">
    <property type="entry name" value="WH-like_DNA-bd_sf"/>
</dbReference>
<accession>A0ABT0YVH1</accession>
<dbReference type="Proteomes" id="UP001165541">
    <property type="component" value="Unassembled WGS sequence"/>
</dbReference>
<evidence type="ECO:0000313" key="5">
    <source>
        <dbReference type="EMBL" id="MCM5682740.1"/>
    </source>
</evidence>
<dbReference type="PRINTS" id="PR00778">
    <property type="entry name" value="HTHARSR"/>
</dbReference>
<evidence type="ECO:0000256" key="1">
    <source>
        <dbReference type="ARBA" id="ARBA00023015"/>
    </source>
</evidence>
<comment type="caution">
    <text evidence="5">The sequence shown here is derived from an EMBL/GenBank/DDBJ whole genome shotgun (WGS) entry which is preliminary data.</text>
</comment>
<dbReference type="PANTHER" id="PTHR33154:SF33">
    <property type="entry name" value="TRANSCRIPTIONAL REPRESSOR SDPR"/>
    <property type="match status" value="1"/>
</dbReference>
<keyword evidence="2" id="KW-0238">DNA-binding</keyword>
<name>A0ABT0YVH1_9BURK</name>
<reference evidence="5" key="1">
    <citation type="submission" date="2022-05" db="EMBL/GenBank/DDBJ databases">
        <title>Schlegelella sp. nov., isolated from mangrove soil.</title>
        <authorList>
            <person name="Liu Y."/>
            <person name="Ge X."/>
            <person name="Liu W."/>
        </authorList>
    </citation>
    <scope>NUCLEOTIDE SEQUENCE</scope>
    <source>
        <strain evidence="5">S2-27</strain>
    </source>
</reference>
<dbReference type="InterPro" id="IPR036390">
    <property type="entry name" value="WH_DNA-bd_sf"/>
</dbReference>
<dbReference type="SUPFAM" id="SSF46785">
    <property type="entry name" value="Winged helix' DNA-binding domain"/>
    <property type="match status" value="1"/>
</dbReference>
<dbReference type="SMART" id="SM00418">
    <property type="entry name" value="HTH_ARSR"/>
    <property type="match status" value="1"/>
</dbReference>
<dbReference type="PROSITE" id="PS50987">
    <property type="entry name" value="HTH_ARSR_2"/>
    <property type="match status" value="1"/>
</dbReference>
<dbReference type="NCBIfam" id="NF033788">
    <property type="entry name" value="HTH_metalloreg"/>
    <property type="match status" value="1"/>
</dbReference>
<gene>
    <name evidence="5" type="ORF">M8A51_24680</name>
</gene>
<keyword evidence="3" id="KW-0804">Transcription</keyword>
<feature type="domain" description="HTH arsR-type" evidence="4">
    <location>
        <begin position="1"/>
        <end position="96"/>
    </location>
</feature>
<protein>
    <submittedName>
        <fullName evidence="5">Metalloregulator ArsR/SmtB family transcription factor</fullName>
    </submittedName>
</protein>
<dbReference type="InterPro" id="IPR001845">
    <property type="entry name" value="HTH_ArsR_DNA-bd_dom"/>
</dbReference>
<dbReference type="Pfam" id="PF12840">
    <property type="entry name" value="HTH_20"/>
    <property type="match status" value="1"/>
</dbReference>
<dbReference type="Gene3D" id="1.10.10.10">
    <property type="entry name" value="Winged helix-like DNA-binding domain superfamily/Winged helix DNA-binding domain"/>
    <property type="match status" value="1"/>
</dbReference>
<dbReference type="PANTHER" id="PTHR33154">
    <property type="entry name" value="TRANSCRIPTIONAL REGULATOR, ARSR FAMILY"/>
    <property type="match status" value="1"/>
</dbReference>
<organism evidence="5 6">
    <name type="scientific">Caldimonas mangrovi</name>
    <dbReference type="NCBI Taxonomy" id="2944811"/>
    <lineage>
        <taxon>Bacteria</taxon>
        <taxon>Pseudomonadati</taxon>
        <taxon>Pseudomonadota</taxon>
        <taxon>Betaproteobacteria</taxon>
        <taxon>Burkholderiales</taxon>
        <taxon>Sphaerotilaceae</taxon>
        <taxon>Caldimonas</taxon>
    </lineage>
</organism>
<evidence type="ECO:0000256" key="2">
    <source>
        <dbReference type="ARBA" id="ARBA00023125"/>
    </source>
</evidence>
<evidence type="ECO:0000259" key="4">
    <source>
        <dbReference type="PROSITE" id="PS50987"/>
    </source>
</evidence>
<dbReference type="CDD" id="cd00090">
    <property type="entry name" value="HTH_ARSR"/>
    <property type="match status" value="1"/>
</dbReference>
<dbReference type="RefSeq" id="WP_251781282.1">
    <property type="nucleotide sequence ID" value="NZ_JAMKFE010000022.1"/>
</dbReference>
<dbReference type="InterPro" id="IPR051081">
    <property type="entry name" value="HTH_MetalResp_TranReg"/>
</dbReference>
<keyword evidence="1" id="KW-0805">Transcription regulation</keyword>